<dbReference type="GO" id="GO:0009318">
    <property type="term" value="C:exodeoxyribonuclease VII complex"/>
    <property type="evidence" value="ECO:0007669"/>
    <property type="project" value="InterPro"/>
</dbReference>
<keyword evidence="2" id="KW-0269">Exonuclease</keyword>
<dbReference type="InterPro" id="IPR003753">
    <property type="entry name" value="Exonuc_VII_L"/>
</dbReference>
<dbReference type="InterPro" id="IPR020579">
    <property type="entry name" value="Exonuc_VII_lsu_C"/>
</dbReference>
<reference evidence="2" key="1">
    <citation type="journal article" date="2012" name="PLoS ONE">
        <title>Gene sets for utilization of primary and secondary nutrition supplies in the distal gut of endangered iberian lynx.</title>
        <authorList>
            <person name="Alcaide M."/>
            <person name="Messina E."/>
            <person name="Richter M."/>
            <person name="Bargiela R."/>
            <person name="Peplies J."/>
            <person name="Huws S.A."/>
            <person name="Newbold C.J."/>
            <person name="Golyshin P.N."/>
            <person name="Simon M.A."/>
            <person name="Lopez G."/>
            <person name="Yakimov M.M."/>
            <person name="Ferrer M."/>
        </authorList>
    </citation>
    <scope>NUCLEOTIDE SEQUENCE</scope>
</reference>
<proteinExistence type="predicted"/>
<feature type="domain" description="Exonuclease VII large subunit C-terminal" evidence="1">
    <location>
        <begin position="2"/>
        <end position="251"/>
    </location>
</feature>
<dbReference type="Pfam" id="PF02601">
    <property type="entry name" value="Exonuc_VII_L"/>
    <property type="match status" value="1"/>
</dbReference>
<dbReference type="PANTHER" id="PTHR30008">
    <property type="entry name" value="EXODEOXYRIBONUCLEASE 7 LARGE SUBUNIT"/>
    <property type="match status" value="1"/>
</dbReference>
<dbReference type="GO" id="GO:0006308">
    <property type="term" value="P:DNA catabolic process"/>
    <property type="evidence" value="ECO:0007669"/>
    <property type="project" value="InterPro"/>
</dbReference>
<evidence type="ECO:0000313" key="2">
    <source>
        <dbReference type="EMBL" id="EJW98425.1"/>
    </source>
</evidence>
<protein>
    <submittedName>
        <fullName evidence="2">Exonuclease VII, large subunit</fullName>
        <ecNumber evidence="2">3.1.11.6</ecNumber>
    </submittedName>
</protein>
<sequence length="282" mass="32004">TLGIVTALNGAALQDVIRTLNQRYPLIKLLIYPCQVQGERAKYDIQRQIENANYDNLCDTLLLCRGGGSLEDLWAFNERIVVEAVYNSLIPVICGVGHEVDHTLAEFAADAIAPTPTGAAILAVPDRKDLQEMLKQYEISITDSILKKDKLIKKDLSNFHVRFESLNPKDKIKSLDDNLEVLAKKLEQALKTKLLVSEKNLELIKNKLDVFSPTNLVEIKKEKLSKLNDNLNLAISNNLTKENLKISEFNSYFINYSFNFNFLRDNLKIKEEIIDNSLKKLI</sequence>
<feature type="non-terminal residue" evidence="2">
    <location>
        <position position="282"/>
    </location>
</feature>
<evidence type="ECO:0000259" key="1">
    <source>
        <dbReference type="Pfam" id="PF02601"/>
    </source>
</evidence>
<comment type="caution">
    <text evidence="2">The sequence shown here is derived from an EMBL/GenBank/DDBJ whole genome shotgun (WGS) entry which is preliminary data.</text>
</comment>
<dbReference type="EMBL" id="AMCI01004271">
    <property type="protein sequence ID" value="EJW98425.1"/>
    <property type="molecule type" value="Genomic_DNA"/>
</dbReference>
<name>J9CEI5_9ZZZZ</name>
<gene>
    <name evidence="2" type="ORF">EVA_13468</name>
</gene>
<keyword evidence="2" id="KW-0540">Nuclease</keyword>
<keyword evidence="2" id="KW-0378">Hydrolase</keyword>
<accession>J9CEI5</accession>
<dbReference type="AlphaFoldDB" id="J9CEI5"/>
<dbReference type="GO" id="GO:0008855">
    <property type="term" value="F:exodeoxyribonuclease VII activity"/>
    <property type="evidence" value="ECO:0007669"/>
    <property type="project" value="UniProtKB-EC"/>
</dbReference>
<organism evidence="2">
    <name type="scientific">gut metagenome</name>
    <dbReference type="NCBI Taxonomy" id="749906"/>
    <lineage>
        <taxon>unclassified sequences</taxon>
        <taxon>metagenomes</taxon>
        <taxon>organismal metagenomes</taxon>
    </lineage>
</organism>
<dbReference type="EC" id="3.1.11.6" evidence="2"/>
<feature type="non-terminal residue" evidence="2">
    <location>
        <position position="1"/>
    </location>
</feature>
<dbReference type="PANTHER" id="PTHR30008:SF0">
    <property type="entry name" value="EXODEOXYRIBONUCLEASE 7 LARGE SUBUNIT"/>
    <property type="match status" value="1"/>
</dbReference>
<dbReference type="NCBIfam" id="TIGR00237">
    <property type="entry name" value="xseA"/>
    <property type="match status" value="1"/>
</dbReference>